<feature type="signal peptide" evidence="1">
    <location>
        <begin position="1"/>
        <end position="17"/>
    </location>
</feature>
<organism evidence="2 3">
    <name type="scientific">Triparma laevis f. longispina</name>
    <dbReference type="NCBI Taxonomy" id="1714387"/>
    <lineage>
        <taxon>Eukaryota</taxon>
        <taxon>Sar</taxon>
        <taxon>Stramenopiles</taxon>
        <taxon>Ochrophyta</taxon>
        <taxon>Bolidophyceae</taxon>
        <taxon>Parmales</taxon>
        <taxon>Triparmaceae</taxon>
        <taxon>Triparma</taxon>
    </lineage>
</organism>
<evidence type="ECO:0000256" key="1">
    <source>
        <dbReference type="SAM" id="SignalP"/>
    </source>
</evidence>
<dbReference type="Proteomes" id="UP001165122">
    <property type="component" value="Unassembled WGS sequence"/>
</dbReference>
<dbReference type="AlphaFoldDB" id="A0A9W6ZNQ6"/>
<comment type="caution">
    <text evidence="2">The sequence shown here is derived from an EMBL/GenBank/DDBJ whole genome shotgun (WGS) entry which is preliminary data.</text>
</comment>
<keyword evidence="3" id="KW-1185">Reference proteome</keyword>
<protein>
    <submittedName>
        <fullName evidence="2">Uncharacterized protein</fullName>
    </submittedName>
</protein>
<keyword evidence="1" id="KW-0732">Signal</keyword>
<proteinExistence type="predicted"/>
<dbReference type="EMBL" id="BRXW01000424">
    <property type="protein sequence ID" value="GMH53275.1"/>
    <property type="molecule type" value="Genomic_DNA"/>
</dbReference>
<reference evidence="3" key="1">
    <citation type="journal article" date="2023" name="Commun. Biol.">
        <title>Genome analysis of Parmales, the sister group of diatoms, reveals the evolutionary specialization of diatoms from phago-mixotrophs to photoautotrophs.</title>
        <authorList>
            <person name="Ban H."/>
            <person name="Sato S."/>
            <person name="Yoshikawa S."/>
            <person name="Yamada K."/>
            <person name="Nakamura Y."/>
            <person name="Ichinomiya M."/>
            <person name="Sato N."/>
            <person name="Blanc-Mathieu R."/>
            <person name="Endo H."/>
            <person name="Kuwata A."/>
            <person name="Ogata H."/>
        </authorList>
    </citation>
    <scope>NUCLEOTIDE SEQUENCE [LARGE SCALE GENOMIC DNA]</scope>
    <source>
        <strain evidence="3">NIES 3700</strain>
    </source>
</reference>
<name>A0A9W6ZNQ6_9STRA</name>
<feature type="chain" id="PRO_5040938932" evidence="1">
    <location>
        <begin position="18"/>
        <end position="80"/>
    </location>
</feature>
<evidence type="ECO:0000313" key="3">
    <source>
        <dbReference type="Proteomes" id="UP001165122"/>
    </source>
</evidence>
<gene>
    <name evidence="2" type="ORF">TrLO_g12184</name>
</gene>
<sequence>MMVAGLFVLGFSLTVCGFQPALRLYLTQEELDDARLRRELTKKGRIKQQMKKLEKRLRGSRMMKAAINSAQETEKQMFVE</sequence>
<accession>A0A9W6ZNQ6</accession>
<evidence type="ECO:0000313" key="2">
    <source>
        <dbReference type="EMBL" id="GMH53275.1"/>
    </source>
</evidence>